<dbReference type="RefSeq" id="WP_255964933.1">
    <property type="nucleotide sequence ID" value="NZ_JANFQF010000001.1"/>
</dbReference>
<keyword evidence="2" id="KW-1185">Reference proteome</keyword>
<gene>
    <name evidence="1" type="ORF">NOF53_00065</name>
</gene>
<sequence>MDTVSPQPHDHVAVTDQDWPEAIIAHENARAARLNDGTRT</sequence>
<reference evidence="1 2" key="1">
    <citation type="submission" date="2022-07" db="EMBL/GenBank/DDBJ databases">
        <title>Degradation activity of malathion, p-nitrophenol and potential low-temperature adaptation strategy of Rhodococcus sp. FXJ9.536.</title>
        <authorList>
            <person name="Huang J."/>
            <person name="Huang Y."/>
        </authorList>
    </citation>
    <scope>NUCLEOTIDE SEQUENCE [LARGE SCALE GENOMIC DNA]</scope>
    <source>
        <strain evidence="1 2">FXJ9.536</strain>
    </source>
</reference>
<comment type="caution">
    <text evidence="1">The sequence shown here is derived from an EMBL/GenBank/DDBJ whole genome shotgun (WGS) entry which is preliminary data.</text>
</comment>
<dbReference type="EMBL" id="JANFQF010000001">
    <property type="protein sequence ID" value="MCQ4117579.1"/>
    <property type="molecule type" value="Genomic_DNA"/>
</dbReference>
<name>A0ABT1Q5N7_9NOCA</name>
<evidence type="ECO:0000313" key="2">
    <source>
        <dbReference type="Proteomes" id="UP001524501"/>
    </source>
</evidence>
<evidence type="ECO:0000313" key="1">
    <source>
        <dbReference type="EMBL" id="MCQ4117579.1"/>
    </source>
</evidence>
<protein>
    <submittedName>
        <fullName evidence="1">Uncharacterized protein</fullName>
    </submittedName>
</protein>
<proteinExistence type="predicted"/>
<organism evidence="1 2">
    <name type="scientific">Rhodococcus tibetensis</name>
    <dbReference type="NCBI Taxonomy" id="2965064"/>
    <lineage>
        <taxon>Bacteria</taxon>
        <taxon>Bacillati</taxon>
        <taxon>Actinomycetota</taxon>
        <taxon>Actinomycetes</taxon>
        <taxon>Mycobacteriales</taxon>
        <taxon>Nocardiaceae</taxon>
        <taxon>Rhodococcus</taxon>
    </lineage>
</organism>
<dbReference type="Proteomes" id="UP001524501">
    <property type="component" value="Unassembled WGS sequence"/>
</dbReference>
<accession>A0ABT1Q5N7</accession>